<dbReference type="InterPro" id="IPR003718">
    <property type="entry name" value="OsmC/Ohr_fam"/>
</dbReference>
<accession>W0RNE7</accession>
<dbReference type="EMBL" id="CP007128">
    <property type="protein sequence ID" value="AHG92022.1"/>
    <property type="molecule type" value="Genomic_DNA"/>
</dbReference>
<sequence>MTRPPNRVTVNWAGEHRFDAGRATGGPTVRIDADAKTGPGPVDAMLIALGSCTAVDVVDILAKRRTPVESLSVEVVGERHEGGFAPRRLVHARLVYRITGEKIERVHAERAIELAVTKYCSVRDSLDPKIPVEWTLELNGESGLGTRDSGLVGE</sequence>
<dbReference type="Proteomes" id="UP000019151">
    <property type="component" value="Chromosome"/>
</dbReference>
<dbReference type="InterPro" id="IPR015946">
    <property type="entry name" value="KH_dom-like_a/b"/>
</dbReference>
<dbReference type="eggNOG" id="COG1765">
    <property type="taxonomic scope" value="Bacteria"/>
</dbReference>
<organism evidence="1 2">
    <name type="scientific">Gemmatirosa kalamazoonensis</name>
    <dbReference type="NCBI Taxonomy" id="861299"/>
    <lineage>
        <taxon>Bacteria</taxon>
        <taxon>Pseudomonadati</taxon>
        <taxon>Gemmatimonadota</taxon>
        <taxon>Gemmatimonadia</taxon>
        <taxon>Gemmatimonadales</taxon>
        <taxon>Gemmatimonadaceae</taxon>
        <taxon>Gemmatirosa</taxon>
    </lineage>
</organism>
<dbReference type="SUPFAM" id="SSF82784">
    <property type="entry name" value="OsmC-like"/>
    <property type="match status" value="1"/>
</dbReference>
<name>W0RNE7_9BACT</name>
<evidence type="ECO:0000313" key="1">
    <source>
        <dbReference type="EMBL" id="AHG92022.1"/>
    </source>
</evidence>
<dbReference type="KEGG" id="gba:J421_4485"/>
<dbReference type="Pfam" id="PF02566">
    <property type="entry name" value="OsmC"/>
    <property type="match status" value="1"/>
</dbReference>
<protein>
    <submittedName>
        <fullName evidence="1">OsmC family protein</fullName>
    </submittedName>
</protein>
<dbReference type="STRING" id="861299.J421_4485"/>
<dbReference type="Gene3D" id="3.30.300.20">
    <property type="match status" value="1"/>
</dbReference>
<dbReference type="InParanoid" id="W0RNE7"/>
<dbReference type="InterPro" id="IPR036102">
    <property type="entry name" value="OsmC/Ohrsf"/>
</dbReference>
<dbReference type="AlphaFoldDB" id="W0RNE7"/>
<dbReference type="PANTHER" id="PTHR34352:SF1">
    <property type="entry name" value="PROTEIN YHFA"/>
    <property type="match status" value="1"/>
</dbReference>
<gene>
    <name evidence="1" type="ORF">J421_4485</name>
</gene>
<keyword evidence="2" id="KW-1185">Reference proteome</keyword>
<dbReference type="OrthoDB" id="9791538at2"/>
<proteinExistence type="predicted"/>
<reference evidence="1 2" key="1">
    <citation type="journal article" date="2014" name="Genome Announc.">
        <title>Genome Sequence and Methylome of Soil Bacterium Gemmatirosa kalamazoonensis KBS708T, a Member of the Rarely Cultivated Gemmatimonadetes Phylum.</title>
        <authorList>
            <person name="Debruyn J.M."/>
            <person name="Radosevich M."/>
            <person name="Wommack K.E."/>
            <person name="Polson S.W."/>
            <person name="Hauser L.J."/>
            <person name="Fawaz M.N."/>
            <person name="Korlach J."/>
            <person name="Tsai Y.C."/>
        </authorList>
    </citation>
    <scope>NUCLEOTIDE SEQUENCE [LARGE SCALE GENOMIC DNA]</scope>
    <source>
        <strain evidence="1 2">KBS708</strain>
    </source>
</reference>
<evidence type="ECO:0000313" key="2">
    <source>
        <dbReference type="Proteomes" id="UP000019151"/>
    </source>
</evidence>
<dbReference type="HOGENOM" id="CLU_114057_1_1_0"/>
<dbReference type="PANTHER" id="PTHR34352">
    <property type="entry name" value="PROTEIN YHFA"/>
    <property type="match status" value="1"/>
</dbReference>
<dbReference type="RefSeq" id="WP_025413453.1">
    <property type="nucleotide sequence ID" value="NZ_CP007128.1"/>
</dbReference>